<evidence type="ECO:0000313" key="3">
    <source>
        <dbReference type="WBParaSite" id="nRc.2.0.1.t25692-RA"/>
    </source>
</evidence>
<feature type="chain" id="PRO_5037127616" evidence="1">
    <location>
        <begin position="20"/>
        <end position="217"/>
    </location>
</feature>
<proteinExistence type="predicted"/>
<accession>A0A915JHX6</accession>
<dbReference type="Proteomes" id="UP000887565">
    <property type="component" value="Unplaced"/>
</dbReference>
<evidence type="ECO:0000313" key="2">
    <source>
        <dbReference type="Proteomes" id="UP000887565"/>
    </source>
</evidence>
<evidence type="ECO:0000256" key="1">
    <source>
        <dbReference type="SAM" id="SignalP"/>
    </source>
</evidence>
<protein>
    <submittedName>
        <fullName evidence="3">Uncharacterized protein</fullName>
    </submittedName>
</protein>
<sequence>MFYLIELCGLVFTICQVKAALYTVDEPRIFNIVIKAFNGRPRTKALLGLMTLPNQTYIDAFAIGYAAAMPDDYDQDDEFNLYCEIFSTRSGDEIQDIMEAWDNAAQIGGNIFRQIVRHMKEFYCKLKKMNSTDFAKAWYTTQETIVKWYPTTKFSLVQHFLANRTSYEIHQCESGKAFYYAHKLEDFRDDPHAKCLIALLNGIMIGRKEVYPVPCKP</sequence>
<keyword evidence="1" id="KW-0732">Signal</keyword>
<dbReference type="WBParaSite" id="nRc.2.0.1.t25692-RA">
    <property type="protein sequence ID" value="nRc.2.0.1.t25692-RA"/>
    <property type="gene ID" value="nRc.2.0.1.g25692"/>
</dbReference>
<reference evidence="3" key="1">
    <citation type="submission" date="2022-11" db="UniProtKB">
        <authorList>
            <consortium name="WormBaseParasite"/>
        </authorList>
    </citation>
    <scope>IDENTIFICATION</scope>
</reference>
<dbReference type="AlphaFoldDB" id="A0A915JHX6"/>
<organism evidence="2 3">
    <name type="scientific">Romanomermis culicivorax</name>
    <name type="common">Nematode worm</name>
    <dbReference type="NCBI Taxonomy" id="13658"/>
    <lineage>
        <taxon>Eukaryota</taxon>
        <taxon>Metazoa</taxon>
        <taxon>Ecdysozoa</taxon>
        <taxon>Nematoda</taxon>
        <taxon>Enoplea</taxon>
        <taxon>Dorylaimia</taxon>
        <taxon>Mermithida</taxon>
        <taxon>Mermithoidea</taxon>
        <taxon>Mermithidae</taxon>
        <taxon>Romanomermis</taxon>
    </lineage>
</organism>
<feature type="signal peptide" evidence="1">
    <location>
        <begin position="1"/>
        <end position="19"/>
    </location>
</feature>
<keyword evidence="2" id="KW-1185">Reference proteome</keyword>
<name>A0A915JHX6_ROMCU</name>